<dbReference type="Pfam" id="PF13385">
    <property type="entry name" value="Laminin_G_3"/>
    <property type="match status" value="1"/>
</dbReference>
<accession>A0A6J5L5N3</accession>
<sequence>MAGRINYYGNVVSNGLIMDLDAAKFDSYPKTGTRWYDITWTTSGGTLTNGPVFNSSNGGFFSFDGVDDLVNLGNQSFNTVTFDLWVNIQTFTGNRAILSKGSQALGSGATFAAWIVSATNTVRNRFYNFSGNSAFVTTASLTSNVWYNLTWTYDNSNVRLYTNSSLTETSAVVGPLIVTNNTNLLIASDFYTQSAEMRSSGFKMYNRALTQAEITQNYNAVKGRFGL</sequence>
<reference evidence="1" key="1">
    <citation type="submission" date="2020-04" db="EMBL/GenBank/DDBJ databases">
        <authorList>
            <person name="Chiriac C."/>
            <person name="Salcher M."/>
            <person name="Ghai R."/>
            <person name="Kavagutti S V."/>
        </authorList>
    </citation>
    <scope>NUCLEOTIDE SEQUENCE</scope>
</reference>
<dbReference type="InterPro" id="IPR013320">
    <property type="entry name" value="ConA-like_dom_sf"/>
</dbReference>
<gene>
    <name evidence="1" type="ORF">UFOVP117_62</name>
</gene>
<organism evidence="1">
    <name type="scientific">uncultured Caudovirales phage</name>
    <dbReference type="NCBI Taxonomy" id="2100421"/>
    <lineage>
        <taxon>Viruses</taxon>
        <taxon>Duplodnaviria</taxon>
        <taxon>Heunggongvirae</taxon>
        <taxon>Uroviricota</taxon>
        <taxon>Caudoviricetes</taxon>
        <taxon>Peduoviridae</taxon>
        <taxon>Maltschvirus</taxon>
        <taxon>Maltschvirus maltsch</taxon>
    </lineage>
</organism>
<protein>
    <submittedName>
        <fullName evidence="1">Concanavalin A-like lectin/glucanases superfamily</fullName>
    </submittedName>
</protein>
<proteinExistence type="predicted"/>
<name>A0A6J5L5N3_9CAUD</name>
<dbReference type="Gene3D" id="2.60.120.200">
    <property type="match status" value="1"/>
</dbReference>
<keyword evidence="1" id="KW-0430">Lectin</keyword>
<dbReference type="SUPFAM" id="SSF49899">
    <property type="entry name" value="Concanavalin A-like lectins/glucanases"/>
    <property type="match status" value="1"/>
</dbReference>
<dbReference type="EMBL" id="LR796235">
    <property type="protein sequence ID" value="CAB4129671.1"/>
    <property type="molecule type" value="Genomic_DNA"/>
</dbReference>
<evidence type="ECO:0000313" key="1">
    <source>
        <dbReference type="EMBL" id="CAB4129671.1"/>
    </source>
</evidence>
<dbReference type="GO" id="GO:0030246">
    <property type="term" value="F:carbohydrate binding"/>
    <property type="evidence" value="ECO:0007669"/>
    <property type="project" value="UniProtKB-KW"/>
</dbReference>